<dbReference type="Gene3D" id="3.30.450.180">
    <property type="match status" value="1"/>
</dbReference>
<evidence type="ECO:0000313" key="3">
    <source>
        <dbReference type="Proteomes" id="UP000199004"/>
    </source>
</evidence>
<keyword evidence="3" id="KW-1185">Reference proteome</keyword>
<dbReference type="OrthoDB" id="2959414at2"/>
<dbReference type="Pfam" id="PF01381">
    <property type="entry name" value="HTH_3"/>
    <property type="match status" value="1"/>
</dbReference>
<evidence type="ECO:0000259" key="1">
    <source>
        <dbReference type="PROSITE" id="PS50943"/>
    </source>
</evidence>
<proteinExistence type="predicted"/>
<dbReference type="GO" id="GO:0003677">
    <property type="term" value="F:DNA binding"/>
    <property type="evidence" value="ECO:0007669"/>
    <property type="project" value="InterPro"/>
</dbReference>
<evidence type="ECO:0000313" key="2">
    <source>
        <dbReference type="EMBL" id="SDN55372.1"/>
    </source>
</evidence>
<dbReference type="RefSeq" id="WP_091025000.1">
    <property type="nucleotide sequence ID" value="NZ_BKAE01000006.1"/>
</dbReference>
<dbReference type="Gene3D" id="1.10.260.40">
    <property type="entry name" value="lambda repressor-like DNA-binding domains"/>
    <property type="match status" value="1"/>
</dbReference>
<reference evidence="2 3" key="1">
    <citation type="submission" date="2016-10" db="EMBL/GenBank/DDBJ databases">
        <authorList>
            <person name="de Groot N.N."/>
        </authorList>
    </citation>
    <scope>NUCLEOTIDE SEQUENCE [LARGE SCALE GENOMIC DNA]</scope>
    <source>
        <strain evidence="2 3">CGMCC 1.11147</strain>
    </source>
</reference>
<name>A0A1H0CBZ8_9ACTN</name>
<dbReference type="EMBL" id="FNIC01000003">
    <property type="protein sequence ID" value="SDN55372.1"/>
    <property type="molecule type" value="Genomic_DNA"/>
</dbReference>
<protein>
    <submittedName>
        <fullName evidence="2">Transcriptional regulator, contains XRE-family HTH domain</fullName>
    </submittedName>
</protein>
<dbReference type="InterPro" id="IPR010982">
    <property type="entry name" value="Lambda_DNA-bd_dom_sf"/>
</dbReference>
<dbReference type="CDD" id="cd00093">
    <property type="entry name" value="HTH_XRE"/>
    <property type="match status" value="1"/>
</dbReference>
<organism evidence="2 3">
    <name type="scientific">Nocardioides szechwanensis</name>
    <dbReference type="NCBI Taxonomy" id="1005944"/>
    <lineage>
        <taxon>Bacteria</taxon>
        <taxon>Bacillati</taxon>
        <taxon>Actinomycetota</taxon>
        <taxon>Actinomycetes</taxon>
        <taxon>Propionibacteriales</taxon>
        <taxon>Nocardioidaceae</taxon>
        <taxon>Nocardioides</taxon>
    </lineage>
</organism>
<dbReference type="AlphaFoldDB" id="A0A1H0CBZ8"/>
<dbReference type="SUPFAM" id="SSF47413">
    <property type="entry name" value="lambda repressor-like DNA-binding domains"/>
    <property type="match status" value="1"/>
</dbReference>
<dbReference type="InterPro" id="IPR041413">
    <property type="entry name" value="MLTR_LBD"/>
</dbReference>
<sequence>MSGTTTDADPGALLRDWRRRRNLSQLELASRAGVSTRHVSFIETGRSRPTSGMVLRLCDQLGVPLRDQNRVLLACGFAPAHPEHQLSDPPMAEVAAAIEGILTAHLPFPALVVDPGWHLVAANDAVYSLLDGVAPRLLEPPVNVIRLSLDPEGLAPRIANLDEWRAHLLARLRHEYDATGDGRLRALLDELDLPDHRTPGTHPQTPGLVVPLRLRVGDAELSLLSTTTVFGTPREVTLSELAIEAFYPADATTRRLLTGGV</sequence>
<feature type="domain" description="HTH cro/C1-type" evidence="1">
    <location>
        <begin position="14"/>
        <end position="68"/>
    </location>
</feature>
<dbReference type="PANTHER" id="PTHR35010">
    <property type="entry name" value="BLL4672 PROTEIN-RELATED"/>
    <property type="match status" value="1"/>
</dbReference>
<dbReference type="PANTHER" id="PTHR35010:SF4">
    <property type="entry name" value="BLL5781 PROTEIN"/>
    <property type="match status" value="1"/>
</dbReference>
<gene>
    <name evidence="2" type="ORF">SAMN05192576_2379</name>
</gene>
<accession>A0A1H0CBZ8</accession>
<dbReference type="STRING" id="1005944.SAMN05192576_2379"/>
<dbReference type="InterPro" id="IPR001387">
    <property type="entry name" value="Cro/C1-type_HTH"/>
</dbReference>
<dbReference type="Proteomes" id="UP000199004">
    <property type="component" value="Unassembled WGS sequence"/>
</dbReference>
<dbReference type="PROSITE" id="PS50943">
    <property type="entry name" value="HTH_CROC1"/>
    <property type="match status" value="1"/>
</dbReference>
<dbReference type="SMART" id="SM00530">
    <property type="entry name" value="HTH_XRE"/>
    <property type="match status" value="1"/>
</dbReference>
<dbReference type="Pfam" id="PF17765">
    <property type="entry name" value="MLTR_LBD"/>
    <property type="match status" value="1"/>
</dbReference>